<organism evidence="2 3">
    <name type="scientific">Neonectria punicea</name>
    <dbReference type="NCBI Taxonomy" id="979145"/>
    <lineage>
        <taxon>Eukaryota</taxon>
        <taxon>Fungi</taxon>
        <taxon>Dikarya</taxon>
        <taxon>Ascomycota</taxon>
        <taxon>Pezizomycotina</taxon>
        <taxon>Sordariomycetes</taxon>
        <taxon>Hypocreomycetidae</taxon>
        <taxon>Hypocreales</taxon>
        <taxon>Nectriaceae</taxon>
        <taxon>Neonectria</taxon>
    </lineage>
</organism>
<keyword evidence="1" id="KW-0812">Transmembrane</keyword>
<feature type="transmembrane region" description="Helical" evidence="1">
    <location>
        <begin position="58"/>
        <end position="78"/>
    </location>
</feature>
<keyword evidence="1" id="KW-1133">Transmembrane helix</keyword>
<proteinExistence type="predicted"/>
<evidence type="ECO:0008006" key="4">
    <source>
        <dbReference type="Google" id="ProtNLM"/>
    </source>
</evidence>
<comment type="caution">
    <text evidence="2">The sequence shown here is derived from an EMBL/GenBank/DDBJ whole genome shotgun (WGS) entry which is preliminary data.</text>
</comment>
<feature type="transmembrane region" description="Helical" evidence="1">
    <location>
        <begin position="30"/>
        <end position="52"/>
    </location>
</feature>
<evidence type="ECO:0000313" key="2">
    <source>
        <dbReference type="EMBL" id="KAK7407832.1"/>
    </source>
</evidence>
<dbReference type="PANTHER" id="PTHR43341:SF15">
    <property type="entry name" value="GENERAL AMINO ACID PERMEASE AGP2"/>
    <property type="match status" value="1"/>
</dbReference>
<reference evidence="2 3" key="1">
    <citation type="journal article" date="2025" name="Microbiol. Resour. Announc.">
        <title>Draft genome sequences for Neonectria magnoliae and Neonectria punicea, canker pathogens of Liriodendron tulipifera and Acer saccharum in West Virginia.</title>
        <authorList>
            <person name="Petronek H.M."/>
            <person name="Kasson M.T."/>
            <person name="Metheny A.M."/>
            <person name="Stauder C.M."/>
            <person name="Lovett B."/>
            <person name="Lynch S.C."/>
            <person name="Garnas J.R."/>
            <person name="Kasson L.R."/>
            <person name="Stajich J.E."/>
        </authorList>
    </citation>
    <scope>NUCLEOTIDE SEQUENCE [LARGE SCALE GENOMIC DNA]</scope>
    <source>
        <strain evidence="2 3">NRRL 64653</strain>
    </source>
</reference>
<dbReference type="PANTHER" id="PTHR43341">
    <property type="entry name" value="AMINO ACID PERMEASE"/>
    <property type="match status" value="1"/>
</dbReference>
<dbReference type="InterPro" id="IPR050524">
    <property type="entry name" value="APC_YAT"/>
</dbReference>
<keyword evidence="3" id="KW-1185">Reference proteome</keyword>
<sequence length="128" mass="14796">MTWIRFNAAMKAQGIDRNTFLPSVSRYQPFAGYWAFCWSFLFLWLQGYAVFLKGNWEISTFIFNYGIIALAAAVGLGWKIAKRTPFHRSEDVDLVSGLQFFDALTEHYRQEREAAPVTVKDKILAKVF</sequence>
<evidence type="ECO:0000256" key="1">
    <source>
        <dbReference type="SAM" id="Phobius"/>
    </source>
</evidence>
<protein>
    <recommendedName>
        <fullName evidence="4">Amino acid permease/ SLC12A domain-containing protein</fullName>
    </recommendedName>
</protein>
<keyword evidence="1" id="KW-0472">Membrane</keyword>
<name>A0ABR1GQP8_9HYPO</name>
<dbReference type="Proteomes" id="UP001498476">
    <property type="component" value="Unassembled WGS sequence"/>
</dbReference>
<gene>
    <name evidence="2" type="ORF">QQX98_010003</name>
</gene>
<dbReference type="EMBL" id="JAZAVJ010000209">
    <property type="protein sequence ID" value="KAK7407832.1"/>
    <property type="molecule type" value="Genomic_DNA"/>
</dbReference>
<accession>A0ABR1GQP8</accession>
<evidence type="ECO:0000313" key="3">
    <source>
        <dbReference type="Proteomes" id="UP001498476"/>
    </source>
</evidence>